<dbReference type="Proteomes" id="UP001151516">
    <property type="component" value="Unassembled WGS sequence"/>
</dbReference>
<feature type="region of interest" description="Disordered" evidence="1">
    <location>
        <begin position="234"/>
        <end position="253"/>
    </location>
</feature>
<proteinExistence type="predicted"/>
<protein>
    <submittedName>
        <fullName evidence="2">Uncharacterized protein</fullName>
    </submittedName>
</protein>
<feature type="region of interest" description="Disordered" evidence="1">
    <location>
        <begin position="258"/>
        <end position="291"/>
    </location>
</feature>
<organism evidence="2 3">
    <name type="scientific">Coemansia spiralis</name>
    <dbReference type="NCBI Taxonomy" id="417178"/>
    <lineage>
        <taxon>Eukaryota</taxon>
        <taxon>Fungi</taxon>
        <taxon>Fungi incertae sedis</taxon>
        <taxon>Zoopagomycota</taxon>
        <taxon>Kickxellomycotina</taxon>
        <taxon>Kickxellomycetes</taxon>
        <taxon>Kickxellales</taxon>
        <taxon>Kickxellaceae</taxon>
        <taxon>Coemansia</taxon>
    </lineage>
</organism>
<feature type="compositionally biased region" description="Low complexity" evidence="1">
    <location>
        <begin position="10"/>
        <end position="24"/>
    </location>
</feature>
<dbReference type="EMBL" id="JANBTX010000116">
    <property type="protein sequence ID" value="KAJ2686247.1"/>
    <property type="molecule type" value="Genomic_DNA"/>
</dbReference>
<feature type="region of interest" description="Disordered" evidence="1">
    <location>
        <begin position="1"/>
        <end position="24"/>
    </location>
</feature>
<name>A0A9W8GIL8_9FUNG</name>
<evidence type="ECO:0000313" key="2">
    <source>
        <dbReference type="EMBL" id="KAJ2686247.1"/>
    </source>
</evidence>
<keyword evidence="3" id="KW-1185">Reference proteome</keyword>
<evidence type="ECO:0000313" key="3">
    <source>
        <dbReference type="Proteomes" id="UP001151516"/>
    </source>
</evidence>
<accession>A0A9W8GIL8</accession>
<dbReference type="AlphaFoldDB" id="A0A9W8GIL8"/>
<evidence type="ECO:0000256" key="1">
    <source>
        <dbReference type="SAM" id="MobiDB-lite"/>
    </source>
</evidence>
<reference evidence="2" key="1">
    <citation type="submission" date="2022-07" db="EMBL/GenBank/DDBJ databases">
        <title>Phylogenomic reconstructions and comparative analyses of Kickxellomycotina fungi.</title>
        <authorList>
            <person name="Reynolds N.K."/>
            <person name="Stajich J.E."/>
            <person name="Barry K."/>
            <person name="Grigoriev I.V."/>
            <person name="Crous P."/>
            <person name="Smith M.E."/>
        </authorList>
    </citation>
    <scope>NUCLEOTIDE SEQUENCE</scope>
    <source>
        <strain evidence="2">CBS 109367</strain>
    </source>
</reference>
<comment type="caution">
    <text evidence="2">The sequence shown here is derived from an EMBL/GenBank/DDBJ whole genome shotgun (WGS) entry which is preliminary data.</text>
</comment>
<dbReference type="OrthoDB" id="5576996at2759"/>
<sequence length="291" mass="32118">MVNIDTLAQPPMSRSPSPCPSDSSCDTQYTNSLVHLTVAFPELPRRHEDHDYECFGIDPLGDTIEEVVEMIAKRLGLVPTEFFFKGRGKKSCYEFKANTPFAEVFYSEKSIERIRNHDPIMPLRIKLYDNPAFVGKGVLRWAIERELAGHFFLDLCDEYNGDGRLDERFEFHIEALKALNIVPDTTPVASVGESLEALTEIEGVAAEPLGVPVAALVASESELNDTPVETADIQTEPQASEDSKPQDAPVESVDIQIVPQASKESKSEDVPIESVDIQVEPQVSDDRAGAA</sequence>
<gene>
    <name evidence="2" type="ORF">IWW39_003760</name>
</gene>